<keyword evidence="7" id="KW-1185">Reference proteome</keyword>
<keyword evidence="3" id="KW-0732">Signal</keyword>
<keyword evidence="2" id="KW-0812">Transmembrane</keyword>
<dbReference type="SUPFAM" id="SSF54001">
    <property type="entry name" value="Cysteine proteinases"/>
    <property type="match status" value="1"/>
</dbReference>
<comment type="caution">
    <text evidence="6">The sequence shown here is derived from an EMBL/GenBank/DDBJ whole genome shotgun (WGS) entry which is preliminary data.</text>
</comment>
<dbReference type="Gene3D" id="2.60.40.3140">
    <property type="match status" value="1"/>
</dbReference>
<evidence type="ECO:0000256" key="1">
    <source>
        <dbReference type="SAM" id="MobiDB-lite"/>
    </source>
</evidence>
<evidence type="ECO:0000313" key="7">
    <source>
        <dbReference type="Proteomes" id="UP000250831"/>
    </source>
</evidence>
<proteinExistence type="predicted"/>
<evidence type="ECO:0000256" key="2">
    <source>
        <dbReference type="SAM" id="Phobius"/>
    </source>
</evidence>
<organism evidence="6 7">
    <name type="scientific">Sphingobacterium athyrii</name>
    <dbReference type="NCBI Taxonomy" id="2152717"/>
    <lineage>
        <taxon>Bacteria</taxon>
        <taxon>Pseudomonadati</taxon>
        <taxon>Bacteroidota</taxon>
        <taxon>Sphingobacteriia</taxon>
        <taxon>Sphingobacteriales</taxon>
        <taxon>Sphingobacteriaceae</taxon>
        <taxon>Sphingobacterium</taxon>
    </lineage>
</organism>
<reference evidence="6 7" key="1">
    <citation type="submission" date="2018-04" db="EMBL/GenBank/DDBJ databases">
        <title>Sphingobacterium sp. M46 Genome.</title>
        <authorList>
            <person name="Cheng J."/>
            <person name="Li Y."/>
        </authorList>
    </citation>
    <scope>NUCLEOTIDE SEQUENCE [LARGE SCALE GENOMIC DNA]</scope>
    <source>
        <strain evidence="6 7">M46</strain>
    </source>
</reference>
<dbReference type="InterPro" id="IPR038765">
    <property type="entry name" value="Papain-like_cys_pep_sf"/>
</dbReference>
<feature type="compositionally biased region" description="Basic and acidic residues" evidence="1">
    <location>
        <begin position="896"/>
        <end position="914"/>
    </location>
</feature>
<dbReference type="Pfam" id="PF01841">
    <property type="entry name" value="Transglut_core"/>
    <property type="match status" value="1"/>
</dbReference>
<feature type="transmembrane region" description="Helical" evidence="2">
    <location>
        <begin position="792"/>
        <end position="812"/>
    </location>
</feature>
<feature type="transmembrane region" description="Helical" evidence="2">
    <location>
        <begin position="824"/>
        <end position="845"/>
    </location>
</feature>
<feature type="transmembrane region" description="Helical" evidence="2">
    <location>
        <begin position="664"/>
        <end position="684"/>
    </location>
</feature>
<protein>
    <recommendedName>
        <fullName evidence="8">DUF3857 domain-containing protein</fullName>
    </recommendedName>
</protein>
<evidence type="ECO:0000259" key="5">
    <source>
        <dbReference type="Pfam" id="PF12969"/>
    </source>
</evidence>
<name>A0A363NYS5_9SPHI</name>
<dbReference type="RefSeq" id="WP_108632263.1">
    <property type="nucleotide sequence ID" value="NZ_QCXX01000001.1"/>
</dbReference>
<keyword evidence="2" id="KW-0472">Membrane</keyword>
<evidence type="ECO:0008006" key="8">
    <source>
        <dbReference type="Google" id="ProtNLM"/>
    </source>
</evidence>
<feature type="region of interest" description="Disordered" evidence="1">
    <location>
        <begin position="883"/>
        <end position="914"/>
    </location>
</feature>
<evidence type="ECO:0000256" key="3">
    <source>
        <dbReference type="SAM" id="SignalP"/>
    </source>
</evidence>
<accession>A0A363NYS5</accession>
<dbReference type="InterPro" id="IPR019690">
    <property type="entry name" value="DUF2569"/>
</dbReference>
<dbReference type="Gene3D" id="3.10.620.30">
    <property type="match status" value="1"/>
</dbReference>
<feature type="chain" id="PRO_5016603748" description="DUF3857 domain-containing protein" evidence="3">
    <location>
        <begin position="24"/>
        <end position="914"/>
    </location>
</feature>
<feature type="transmembrane region" description="Helical" evidence="2">
    <location>
        <begin position="705"/>
        <end position="730"/>
    </location>
</feature>
<dbReference type="Pfam" id="PF10754">
    <property type="entry name" value="DUF2569"/>
    <property type="match status" value="1"/>
</dbReference>
<evidence type="ECO:0000259" key="4">
    <source>
        <dbReference type="Pfam" id="PF01841"/>
    </source>
</evidence>
<sequence>MKRFSHLLLAFVLVLAAFSWSFSQTPIQKTASPTWLRPIAKKAIKPNLDDISDGYYYELIENQINLAAQTKYYKDIKVLFDQSGIENLGQVQVTFDPHFQKLQLHELKIIRNGKNIDLLPQAKFNLLASETELSRSIYNGSQMAHYVLEDLRKDDKIVFAYSIIGANPVFEHKFFDTYYLQGYEPTGLVHLNYIVPNSRKLQFKSFNGAPEVQQQSMGNATNFFWELTENKTVQFENYSPAWYSPLKYIQCSEFNTWQDVDQWNRRINPIPQIVPSSTLQTFVNQLWKESNGQPYNYLKKACDFVQNEIRYMGIEMGEYSHRANVPEKVFSQRYGDCKDKSMLLATILKNKNIDAGLVLANTYKDRGLQEELPSPYAFNHMVVEVNIGGRYQYIDPTITNQGGDIKNRYFPAYGKVLSTLGNGKLADVPQHVVGNIKVKETLTLEGKFEAILDVKTVYFGNEADNMRTYFQGSAKNDIQKQYLEYYAKTYPKINKIGHIQFKDDIENNRVEITEKYKIKNIGKAENGSSKKYISLLGTNINDKLPEIMEDRIAPLSLPFPTDIEYEIYVVNKGKNTFGSHKDNSYFDRNAYVFGKTLEIKPDSIKIAYTLGFHEPFVEQKDLQQYYTDFADRENIFFNGFYLDADGYVTDGITNLGTPTSAKEINWFTLILIIVLVPVVIWYIVKKYNKSKPFFIKPYDEVYHEQIGGWMIVLLIVLFINILTLSGIFFFQQSFFNLNTWQAADQLDGVSPVTYKILLLLEIIGNVLILVGLIYSCILLIKKRDIFAQTFFMVALFMAIFCTIDGIASYFMFKSYLDKTDDPLAHYKDTIKAIFFFCIWGTYVYNSERVKGTCLRTYHDNNPIPRAVTPHPFDQDFLNPYPIQKEQDTEITSADYKTQRNELDDKQSEDNQTKN</sequence>
<dbReference type="OrthoDB" id="98874at2"/>
<feature type="transmembrane region" description="Helical" evidence="2">
    <location>
        <begin position="756"/>
        <end position="780"/>
    </location>
</feature>
<keyword evidence="2" id="KW-1133">Transmembrane helix</keyword>
<feature type="domain" description="DUF3857" evidence="5">
    <location>
        <begin position="69"/>
        <end position="226"/>
    </location>
</feature>
<evidence type="ECO:0000313" key="6">
    <source>
        <dbReference type="EMBL" id="PUV25962.1"/>
    </source>
</evidence>
<dbReference type="AlphaFoldDB" id="A0A363NYS5"/>
<feature type="domain" description="Transglutaminase-like" evidence="4">
    <location>
        <begin position="291"/>
        <end position="396"/>
    </location>
</feature>
<dbReference type="InterPro" id="IPR024618">
    <property type="entry name" value="DUF3857"/>
</dbReference>
<dbReference type="EMBL" id="QCXX01000001">
    <property type="protein sequence ID" value="PUV25962.1"/>
    <property type="molecule type" value="Genomic_DNA"/>
</dbReference>
<dbReference type="InterPro" id="IPR002931">
    <property type="entry name" value="Transglutaminase-like"/>
</dbReference>
<dbReference type="Proteomes" id="UP000250831">
    <property type="component" value="Unassembled WGS sequence"/>
</dbReference>
<gene>
    <name evidence="6" type="ORF">DCO56_03035</name>
</gene>
<feature type="signal peptide" evidence="3">
    <location>
        <begin position="1"/>
        <end position="23"/>
    </location>
</feature>
<dbReference type="Pfam" id="PF12969">
    <property type="entry name" value="DUF3857"/>
    <property type="match status" value="1"/>
</dbReference>